<organism evidence="1">
    <name type="scientific">viral metagenome</name>
    <dbReference type="NCBI Taxonomy" id="1070528"/>
    <lineage>
        <taxon>unclassified sequences</taxon>
        <taxon>metagenomes</taxon>
        <taxon>organismal metagenomes</taxon>
    </lineage>
</organism>
<protein>
    <submittedName>
        <fullName evidence="1">Uncharacterized protein</fullName>
    </submittedName>
</protein>
<reference evidence="1" key="1">
    <citation type="journal article" date="2020" name="Nature">
        <title>Giant virus diversity and host interactions through global metagenomics.</title>
        <authorList>
            <person name="Schulz F."/>
            <person name="Roux S."/>
            <person name="Paez-Espino D."/>
            <person name="Jungbluth S."/>
            <person name="Walsh D.A."/>
            <person name="Denef V.J."/>
            <person name="McMahon K.D."/>
            <person name="Konstantinidis K.T."/>
            <person name="Eloe-Fadrosh E.A."/>
            <person name="Kyrpides N.C."/>
            <person name="Woyke T."/>
        </authorList>
    </citation>
    <scope>NUCLEOTIDE SEQUENCE</scope>
    <source>
        <strain evidence="1">GVMAG-S-ERX555967-131</strain>
    </source>
</reference>
<proteinExistence type="predicted"/>
<name>A0A6C0F6J9_9ZZZZ</name>
<dbReference type="AlphaFoldDB" id="A0A6C0F6J9"/>
<evidence type="ECO:0000313" key="1">
    <source>
        <dbReference type="EMBL" id="QHT37288.1"/>
    </source>
</evidence>
<sequence>MYWLTAINVSKETYFEKLQINDNVKISNGFDMFSAKVIQINQYSIECSIEPFLNKIMIHKYENIDGGKSEEYEAIMKLLYQFTDSFRKLDKLDMMLNNLAKTKPEYIDQIFHDLQLIQNVN</sequence>
<accession>A0A6C0F6J9</accession>
<dbReference type="EMBL" id="MN738791">
    <property type="protein sequence ID" value="QHT37288.1"/>
    <property type="molecule type" value="Genomic_DNA"/>
</dbReference>